<keyword evidence="4" id="KW-1185">Reference proteome</keyword>
<dbReference type="InterPro" id="IPR044081">
    <property type="entry name" value="DUF5776"/>
</dbReference>
<dbReference type="RefSeq" id="WP_008211396.1">
    <property type="nucleotide sequence ID" value="NZ_JH414927.1"/>
</dbReference>
<proteinExistence type="predicted"/>
<name>G9ZM18_9LACO</name>
<dbReference type="HOGENOM" id="CLU_437298_0_0_9"/>
<accession>G9ZM18</accession>
<feature type="domain" description="DUF5776" evidence="2">
    <location>
        <begin position="552"/>
        <end position="620"/>
    </location>
</feature>
<reference evidence="3 4" key="1">
    <citation type="submission" date="2011-09" db="EMBL/GenBank/DDBJ databases">
        <authorList>
            <person name="Weinstock G."/>
            <person name="Sodergren E."/>
            <person name="Clifton S."/>
            <person name="Fulton L."/>
            <person name="Fulton B."/>
            <person name="Courtney L."/>
            <person name="Fronick C."/>
            <person name="Harrison M."/>
            <person name="Strong C."/>
            <person name="Farmer C."/>
            <person name="Delahaunty K."/>
            <person name="Markovic C."/>
            <person name="Hall O."/>
            <person name="Minx P."/>
            <person name="Tomlinson C."/>
            <person name="Mitreva M."/>
            <person name="Hou S."/>
            <person name="Chen J."/>
            <person name="Wollam A."/>
            <person name="Pepin K.H."/>
            <person name="Johnson M."/>
            <person name="Bhonagiri V."/>
            <person name="Zhang X."/>
            <person name="Suruliraj S."/>
            <person name="Warren W."/>
            <person name="Chinwalla A."/>
            <person name="Mardis E.R."/>
            <person name="Wilson R.K."/>
        </authorList>
    </citation>
    <scope>NUCLEOTIDE SEQUENCE [LARGE SCALE GENOMIC DNA]</scope>
    <source>
        <strain evidence="3 4">F0439</strain>
    </source>
</reference>
<feature type="region of interest" description="Disordered" evidence="1">
    <location>
        <begin position="125"/>
        <end position="157"/>
    </location>
</feature>
<sequence>MENNRPSHTIVSELLWTALTVLLVTIGFNVTVGADSSGNSFMDSGQVPNRQVVNANGLAHKLYFGLSNGEKSNFAKANSDTSQTPDTSIIDKAGINSDHPLTLNFEITNITGKDKDDVDEILTLPNYQNPDYPDANPVPTPAETGGEHGPVTITNNADNSKLTLQSSLNDGKDEYGHFVNWNENDWYDDDNPAPTDRNDVRWSQIQCLKVKGTIKAGQTYAFSIALNTDHIDVNNPHYFSVGDLSYDLGTYAETPLAAYARVAKKVDLSGKYLAVTQNQAKTGYTPLKDIQNQMPTIDANKEIFFDNFDIYKGEPISGKDQEQKLSTLSTTGYTGSPYYIDLFKLLPLMKSLATNDGYSAMHASDGTLETAYTYPITPAPVFTSADGKTTLQPLDKNGVGNFYLMFDKIPNWVKPVTPSNSGSGSNSNLVTTNPTPTTQPSQNSGATTPTVTPTPNNSTSTVVSNYAEVKGAVVYGIKGLYMYRHPTFAKNQRVGRYPNQKRPNRPMFEIMVYARSNGRALRYKVRDLNHGTKSFGKIGYITANDKFVVNGYYQTMPKNKRITVIAKHGVYQYRTSSLKNRGKHDRQNTHLKVAKLVHYHLTTRYQLTNGHFVSANKRLVIQGLH</sequence>
<evidence type="ECO:0000313" key="4">
    <source>
        <dbReference type="Proteomes" id="UP000004625"/>
    </source>
</evidence>
<dbReference type="EMBL" id="AGEY01000030">
    <property type="protein sequence ID" value="EHM00102.1"/>
    <property type="molecule type" value="Genomic_DNA"/>
</dbReference>
<evidence type="ECO:0000259" key="2">
    <source>
        <dbReference type="Pfam" id="PF19087"/>
    </source>
</evidence>
<protein>
    <recommendedName>
        <fullName evidence="2">DUF5776 domain-containing protein</fullName>
    </recommendedName>
</protein>
<comment type="caution">
    <text evidence="3">The sequence shown here is derived from an EMBL/GenBank/DDBJ whole genome shotgun (WGS) entry which is preliminary data.</text>
</comment>
<feature type="region of interest" description="Disordered" evidence="1">
    <location>
        <begin position="417"/>
        <end position="461"/>
    </location>
</feature>
<dbReference type="Pfam" id="PF19087">
    <property type="entry name" value="DUF5776"/>
    <property type="match status" value="1"/>
</dbReference>
<evidence type="ECO:0000256" key="1">
    <source>
        <dbReference type="SAM" id="MobiDB-lite"/>
    </source>
</evidence>
<organism evidence="3 4">
    <name type="scientific">Lentilactobacillus parafarraginis F0439</name>
    <dbReference type="NCBI Taxonomy" id="797515"/>
    <lineage>
        <taxon>Bacteria</taxon>
        <taxon>Bacillati</taxon>
        <taxon>Bacillota</taxon>
        <taxon>Bacilli</taxon>
        <taxon>Lactobacillales</taxon>
        <taxon>Lactobacillaceae</taxon>
        <taxon>Lentilactobacillus</taxon>
    </lineage>
</organism>
<dbReference type="PATRIC" id="fig|797515.3.peg.715"/>
<evidence type="ECO:0000313" key="3">
    <source>
        <dbReference type="EMBL" id="EHM00102.1"/>
    </source>
</evidence>
<dbReference type="STRING" id="797515.HMPREF9103_00766"/>
<feature type="compositionally biased region" description="Low complexity" evidence="1">
    <location>
        <begin position="419"/>
        <end position="461"/>
    </location>
</feature>
<dbReference type="AlphaFoldDB" id="G9ZM18"/>
<dbReference type="eggNOG" id="ENOG5030B30">
    <property type="taxonomic scope" value="Bacteria"/>
</dbReference>
<dbReference type="Proteomes" id="UP000004625">
    <property type="component" value="Unassembled WGS sequence"/>
</dbReference>
<gene>
    <name evidence="3" type="ORF">HMPREF9103_00766</name>
</gene>